<evidence type="ECO:0000256" key="1">
    <source>
        <dbReference type="ARBA" id="ARBA00005641"/>
    </source>
</evidence>
<protein>
    <submittedName>
        <fullName evidence="5">ARAD1D41558p</fullName>
    </submittedName>
</protein>
<feature type="chain" id="PRO_5001592187" evidence="4">
    <location>
        <begin position="20"/>
        <end position="407"/>
    </location>
</feature>
<name>A0A060TCF5_BLAAD</name>
<evidence type="ECO:0000256" key="3">
    <source>
        <dbReference type="ARBA" id="ARBA00023295"/>
    </source>
</evidence>
<gene>
    <name evidence="5" type="ORF">GNLVRS02_ARAD1D41558g</name>
</gene>
<proteinExistence type="inferred from homology"/>
<dbReference type="InterPro" id="IPR017853">
    <property type="entry name" value="GH"/>
</dbReference>
<dbReference type="PhylomeDB" id="A0A060TCF5"/>
<dbReference type="PANTHER" id="PTHR31297">
    <property type="entry name" value="GLUCAN ENDO-1,6-BETA-GLUCOSIDASE B"/>
    <property type="match status" value="1"/>
</dbReference>
<comment type="similarity">
    <text evidence="1">Belongs to the glycosyl hydrolase 5 (cellulase A) family.</text>
</comment>
<dbReference type="GO" id="GO:0009251">
    <property type="term" value="P:glucan catabolic process"/>
    <property type="evidence" value="ECO:0007669"/>
    <property type="project" value="TreeGrafter"/>
</dbReference>
<keyword evidence="3" id="KW-0326">Glycosidase</keyword>
<feature type="signal peptide" evidence="4">
    <location>
        <begin position="1"/>
        <end position="19"/>
    </location>
</feature>
<dbReference type="GO" id="GO:0005576">
    <property type="term" value="C:extracellular region"/>
    <property type="evidence" value="ECO:0007669"/>
    <property type="project" value="TreeGrafter"/>
</dbReference>
<evidence type="ECO:0000313" key="5">
    <source>
        <dbReference type="EMBL" id="CDP38745.1"/>
    </source>
</evidence>
<dbReference type="EMBL" id="HG937694">
    <property type="protein sequence ID" value="CDP38745.1"/>
    <property type="molecule type" value="Genomic_DNA"/>
</dbReference>
<dbReference type="InterPro" id="IPR050386">
    <property type="entry name" value="Glycosyl_hydrolase_5"/>
</dbReference>
<sequence>MLRATVLGALSALCGSVIASGIRGVNLAGWLTLEPFITPSLFENLDPEAPDSPFKSAPNADYGLGQKVGVEIAQSMLRNHWETFYSEEDFKQIAALGFTHVKIPMGHWAFKNSDPNIYVSGQTEYLSKALQWAADHDLKLWVSLDNYPEADYNSSEILTARPSNIEETIEVIANLITKYGTGDDDSQNVEAIELPWIPPQVESNQQVIQFYESVLREVRSRSNINVVLKEVPSIVPLMNTMNNQINQQYDREGDIFYTSREYPALSRPFAKTSIYQRIQEACRISKMHQEAASLNSVIGAFSAAMDDCAKWYNGFGVGRSYNGTYGGGGIQSPIGSCEMRNDPSRWTEEEFLDTSRYLEGQLSAWNQLGGWFFWTYKTESEFQWDYHRLAQRNLVPDFNSSLINICL</sequence>
<evidence type="ECO:0000256" key="4">
    <source>
        <dbReference type="SAM" id="SignalP"/>
    </source>
</evidence>
<dbReference type="GO" id="GO:0004338">
    <property type="term" value="F:glucan exo-1,3-beta-glucosidase activity"/>
    <property type="evidence" value="ECO:0007669"/>
    <property type="project" value="TreeGrafter"/>
</dbReference>
<organism evidence="5">
    <name type="scientific">Blastobotrys adeninivorans</name>
    <name type="common">Yeast</name>
    <name type="synonym">Arxula adeninivorans</name>
    <dbReference type="NCBI Taxonomy" id="409370"/>
    <lineage>
        <taxon>Eukaryota</taxon>
        <taxon>Fungi</taxon>
        <taxon>Dikarya</taxon>
        <taxon>Ascomycota</taxon>
        <taxon>Saccharomycotina</taxon>
        <taxon>Dipodascomycetes</taxon>
        <taxon>Dipodascales</taxon>
        <taxon>Trichomonascaceae</taxon>
        <taxon>Blastobotrys</taxon>
    </lineage>
</organism>
<dbReference type="GO" id="GO:0009986">
    <property type="term" value="C:cell surface"/>
    <property type="evidence" value="ECO:0007669"/>
    <property type="project" value="TreeGrafter"/>
</dbReference>
<dbReference type="Gene3D" id="3.20.20.80">
    <property type="entry name" value="Glycosidases"/>
    <property type="match status" value="1"/>
</dbReference>
<dbReference type="PANTHER" id="PTHR31297:SF9">
    <property type="entry name" value="GLUCAN 1,3-BETA-GLUCOSIDASE 2"/>
    <property type="match status" value="1"/>
</dbReference>
<dbReference type="AlphaFoldDB" id="A0A060TCF5"/>
<reference evidence="5" key="2">
    <citation type="submission" date="2014-06" db="EMBL/GenBank/DDBJ databases">
        <title>The complete genome of Blastobotrys (Arxula) adeninivorans LS3 - a yeast of biotechnological interest.</title>
        <authorList>
            <person name="Kunze G."/>
            <person name="Gaillardin C."/>
            <person name="Czernicka M."/>
            <person name="Durrens P."/>
            <person name="Martin T."/>
            <person name="Boer E."/>
            <person name="Gabaldon T."/>
            <person name="Cruz J."/>
            <person name="Talla E."/>
            <person name="Marck C."/>
            <person name="Goffeau A."/>
            <person name="Barbe V."/>
            <person name="Baret P."/>
            <person name="Baronian K."/>
            <person name="Beier S."/>
            <person name="Bleykasten C."/>
            <person name="Bode R."/>
            <person name="Casaregola S."/>
            <person name="Despons L."/>
            <person name="Fairhead C."/>
            <person name="Giersberg M."/>
            <person name="Gierski P."/>
            <person name="Hahnel U."/>
            <person name="Hartmann A."/>
            <person name="Jankowska D."/>
            <person name="Jubin C."/>
            <person name="Jung P."/>
            <person name="Lafontaine I."/>
            <person name="Leh-Louis V."/>
            <person name="Lemaire M."/>
            <person name="Marcet-Houben M."/>
            <person name="Mascher M."/>
            <person name="Morel G."/>
            <person name="Richard G.-F."/>
            <person name="Riechen J."/>
            <person name="Sacerdot C."/>
            <person name="Sarkar A."/>
            <person name="Savel G."/>
            <person name="Schacherer J."/>
            <person name="Sherman D."/>
            <person name="Straub M.-L."/>
            <person name="Stein N."/>
            <person name="Thierry A."/>
            <person name="Trautwein-Schult A."/>
            <person name="Westhof E."/>
            <person name="Worch S."/>
            <person name="Dujon B."/>
            <person name="Souciet J.-L."/>
            <person name="Wincker P."/>
            <person name="Scholz U."/>
            <person name="Neuveglise N."/>
        </authorList>
    </citation>
    <scope>NUCLEOTIDE SEQUENCE</scope>
    <source>
        <strain evidence="5">LS3</strain>
    </source>
</reference>
<dbReference type="SUPFAM" id="SSF51445">
    <property type="entry name" value="(Trans)glycosidases"/>
    <property type="match status" value="1"/>
</dbReference>
<evidence type="ECO:0000256" key="2">
    <source>
        <dbReference type="ARBA" id="ARBA00022801"/>
    </source>
</evidence>
<keyword evidence="4" id="KW-0732">Signal</keyword>
<accession>A0A060TCF5</accession>
<keyword evidence="2" id="KW-0378">Hydrolase</keyword>
<reference evidence="5" key="1">
    <citation type="submission" date="2014-02" db="EMBL/GenBank/DDBJ databases">
        <authorList>
            <person name="Genoscope - CEA"/>
        </authorList>
    </citation>
    <scope>NUCLEOTIDE SEQUENCE</scope>
    <source>
        <strain evidence="5">LS3</strain>
    </source>
</reference>